<dbReference type="EMBL" id="EQ974008">
    <property type="protein sequence ID" value="EEF35686.1"/>
    <property type="molecule type" value="Genomic_DNA"/>
</dbReference>
<dbReference type="PANTHER" id="PTHR13234">
    <property type="entry name" value="GAMMA-INTERFERON INDUCIBLE LYSOSOMAL THIOL REDUCTASE GILT"/>
    <property type="match status" value="1"/>
</dbReference>
<sequence>MASLRPVLSFFLVITCIFFCCLASSPSSGDDTVTLYVYYETLCPYCADFIVNRLVKVFDKGLFSIVKLRMIPWGNAFVQSDGSFVCQHGPNECFLNAIEACAITIYPDVERHFRFIHCMESLALENKLNEWVNCFEMSALGTEAIDCYTSGYGNMLEQKFAAETAQLSPPHRFVPWVVVNNQPLQEDFENFVSYACRAYTGTQVPEACTSLPAETNSLLKENHTSPVCFADKTGNYTSSASAIKPLGSTHD</sequence>
<dbReference type="KEGG" id="rcu:8263104"/>
<dbReference type="InterPro" id="IPR004911">
    <property type="entry name" value="Interferon-induced_GILT"/>
</dbReference>
<evidence type="ECO:0000313" key="4">
    <source>
        <dbReference type="EMBL" id="EEF35686.1"/>
    </source>
</evidence>
<dbReference type="InParanoid" id="B9SKZ5"/>
<evidence type="ECO:0000256" key="3">
    <source>
        <dbReference type="SAM" id="SignalP"/>
    </source>
</evidence>
<dbReference type="GO" id="GO:0016491">
    <property type="term" value="F:oxidoreductase activity"/>
    <property type="evidence" value="ECO:0000318"/>
    <property type="project" value="GO_Central"/>
</dbReference>
<dbReference type="OrthoDB" id="958254at2759"/>
<dbReference type="FunCoup" id="B9SKZ5">
    <property type="interactions" value="130"/>
</dbReference>
<evidence type="ECO:0000256" key="2">
    <source>
        <dbReference type="ARBA" id="ARBA00023180"/>
    </source>
</evidence>
<feature type="signal peptide" evidence="3">
    <location>
        <begin position="1"/>
        <end position="23"/>
    </location>
</feature>
<dbReference type="PANTHER" id="PTHR13234:SF48">
    <property type="entry name" value="GAMMA INTERFERON RESPONSIVE LYSOSOMAL THIOL (GILT) REDUCTASE FAMILY PROTEIN"/>
    <property type="match status" value="1"/>
</dbReference>
<dbReference type="eggNOG" id="KOG3160">
    <property type="taxonomic scope" value="Eukaryota"/>
</dbReference>
<dbReference type="Pfam" id="PF03227">
    <property type="entry name" value="GILT"/>
    <property type="match status" value="1"/>
</dbReference>
<reference evidence="5" key="1">
    <citation type="journal article" date="2010" name="Nat. Biotechnol.">
        <title>Draft genome sequence of the oilseed species Ricinus communis.</title>
        <authorList>
            <person name="Chan A.P."/>
            <person name="Crabtree J."/>
            <person name="Zhao Q."/>
            <person name="Lorenzi H."/>
            <person name="Orvis J."/>
            <person name="Puiu D."/>
            <person name="Melake-Berhan A."/>
            <person name="Jones K.M."/>
            <person name="Redman J."/>
            <person name="Chen G."/>
            <person name="Cahoon E.B."/>
            <person name="Gedil M."/>
            <person name="Stanke M."/>
            <person name="Haas B.J."/>
            <person name="Wortman J.R."/>
            <person name="Fraser-Liggett C.M."/>
            <person name="Ravel J."/>
            <person name="Rabinowicz P.D."/>
        </authorList>
    </citation>
    <scope>NUCLEOTIDE SEQUENCE [LARGE SCALE GENOMIC DNA]</scope>
    <source>
        <strain evidence="5">cv. Hale</strain>
    </source>
</reference>
<keyword evidence="5" id="KW-1185">Reference proteome</keyword>
<keyword evidence="2" id="KW-0325">Glycoprotein</keyword>
<dbReference type="AlphaFoldDB" id="B9SKZ5"/>
<dbReference type="GO" id="GO:0016671">
    <property type="term" value="F:oxidoreductase activity, acting on a sulfur group of donors, disulfide as acceptor"/>
    <property type="evidence" value="ECO:0007669"/>
    <property type="project" value="InterPro"/>
</dbReference>
<keyword evidence="3" id="KW-0732">Signal</keyword>
<dbReference type="STRING" id="3988.B9SKZ5"/>
<organism evidence="4 5">
    <name type="scientific">Ricinus communis</name>
    <name type="common">Castor bean</name>
    <dbReference type="NCBI Taxonomy" id="3988"/>
    <lineage>
        <taxon>Eukaryota</taxon>
        <taxon>Viridiplantae</taxon>
        <taxon>Streptophyta</taxon>
        <taxon>Embryophyta</taxon>
        <taxon>Tracheophyta</taxon>
        <taxon>Spermatophyta</taxon>
        <taxon>Magnoliopsida</taxon>
        <taxon>eudicotyledons</taxon>
        <taxon>Gunneridae</taxon>
        <taxon>Pentapetalae</taxon>
        <taxon>rosids</taxon>
        <taxon>fabids</taxon>
        <taxon>Malpighiales</taxon>
        <taxon>Euphorbiaceae</taxon>
        <taxon>Acalyphoideae</taxon>
        <taxon>Acalypheae</taxon>
        <taxon>Ricinus</taxon>
    </lineage>
</organism>
<protein>
    <submittedName>
        <fullName evidence="4">Gamma-interferon-inducible lysosomal thiol reductase, putative</fullName>
    </submittedName>
</protein>
<feature type="chain" id="PRO_5002891919" evidence="3">
    <location>
        <begin position="24"/>
        <end position="251"/>
    </location>
</feature>
<gene>
    <name evidence="4" type="ORF">RCOM_0847620</name>
</gene>
<evidence type="ECO:0000313" key="5">
    <source>
        <dbReference type="Proteomes" id="UP000008311"/>
    </source>
</evidence>
<accession>B9SKZ5</accession>
<dbReference type="Proteomes" id="UP000008311">
    <property type="component" value="Unassembled WGS sequence"/>
</dbReference>
<proteinExistence type="inferred from homology"/>
<comment type="similarity">
    <text evidence="1">Belongs to the GILT family.</text>
</comment>
<name>B9SKZ5_RICCO</name>
<evidence type="ECO:0000256" key="1">
    <source>
        <dbReference type="ARBA" id="ARBA00005679"/>
    </source>
</evidence>
<dbReference type="OMA" id="CQLYKGV"/>